<evidence type="ECO:0000313" key="6">
    <source>
        <dbReference type="Proteomes" id="UP001054889"/>
    </source>
</evidence>
<keyword evidence="2" id="KW-0804">Transcription</keyword>
<feature type="region of interest" description="Disordered" evidence="4">
    <location>
        <begin position="38"/>
        <end position="81"/>
    </location>
</feature>
<dbReference type="AlphaFoldDB" id="A0AAV5CBC0"/>
<keyword evidence="1" id="KW-0805">Transcription regulation</keyword>
<comment type="similarity">
    <text evidence="3">Belongs to the GRAS family.</text>
</comment>
<dbReference type="Pfam" id="PF03514">
    <property type="entry name" value="GRAS"/>
    <property type="match status" value="1"/>
</dbReference>
<keyword evidence="6" id="KW-1185">Reference proteome</keyword>
<dbReference type="InterPro" id="IPR005202">
    <property type="entry name" value="TF_GRAS"/>
</dbReference>
<feature type="region of interest" description="VHIID" evidence="3">
    <location>
        <begin position="215"/>
        <end position="280"/>
    </location>
</feature>
<proteinExistence type="inferred from homology"/>
<evidence type="ECO:0000256" key="2">
    <source>
        <dbReference type="ARBA" id="ARBA00023163"/>
    </source>
</evidence>
<accession>A0AAV5CBC0</accession>
<evidence type="ECO:0000256" key="3">
    <source>
        <dbReference type="PROSITE-ProRule" id="PRU01191"/>
    </source>
</evidence>
<evidence type="ECO:0000313" key="5">
    <source>
        <dbReference type="EMBL" id="GJM95368.1"/>
    </source>
</evidence>
<evidence type="ECO:0008006" key="7">
    <source>
        <dbReference type="Google" id="ProtNLM"/>
    </source>
</evidence>
<dbReference type="PANTHER" id="PTHR31636">
    <property type="entry name" value="OSJNBA0084A10.13 PROTEIN-RELATED"/>
    <property type="match status" value="1"/>
</dbReference>
<feature type="region of interest" description="Leucine repeat I (LRI)" evidence="3">
    <location>
        <begin position="136"/>
        <end position="196"/>
    </location>
</feature>
<evidence type="ECO:0000256" key="4">
    <source>
        <dbReference type="SAM" id="MobiDB-lite"/>
    </source>
</evidence>
<dbReference type="Proteomes" id="UP001054889">
    <property type="component" value="Unassembled WGS sequence"/>
</dbReference>
<feature type="region of interest" description="SAW" evidence="3">
    <location>
        <begin position="435"/>
        <end position="510"/>
    </location>
</feature>
<sequence>MSSAFLKGMEEANKFLPTENKLLIDLDAPSYAASAVQEEALDVSPGSGGGSGRGRKNPYEDDELEMEGGRSSKQSAVQGEDDATRDMLYQVMMPSPESCMLQMQKLRIAMQEEAAKNEAVGNGKAKGGRRGGREVVDLRTLLIHCAQAVATDDRRSATELLKQIKQHASPQGDGTQRLAHCFAEGLQARLAGTGSMVYQSLMAKRTSAVALLQAYQLYMAAICFKKVAFIFSNNTIYNASLGKKKIHIVDYGIHYGFQWPCFLRRIADREGGPPEVRITGIDLPQPGFRPTERIEETGRRLGNYAREFGVPFKYHAIAASKMESVRREDLKIDPDEVLIVNCMYQFKNLMDESVVIESPRDAVLKNIRKMWPHTFIHAIVNGSFSAPFFVTRFREALFYYSALFDVLDTTTPRDSDQRMLIEQNIFGRAALNVIACEGTDRVERPETYKQWQVRNQRAGLKQLPLNQEIVQIVRNKVKDCYHKDFVIDVDHQWLLQGWKGRILFAISTWVANDAGPPYF</sequence>
<dbReference type="EMBL" id="BQKI01000005">
    <property type="protein sequence ID" value="GJM95368.1"/>
    <property type="molecule type" value="Genomic_DNA"/>
</dbReference>
<feature type="region of interest" description="Leucine repeat II (LRII)" evidence="3">
    <location>
        <begin position="296"/>
        <end position="328"/>
    </location>
</feature>
<protein>
    <recommendedName>
        <fullName evidence="7">Scarecrow-like protein 9</fullName>
    </recommendedName>
</protein>
<dbReference type="PROSITE" id="PS50985">
    <property type="entry name" value="GRAS"/>
    <property type="match status" value="1"/>
</dbReference>
<organism evidence="5 6">
    <name type="scientific">Eleusine coracana subsp. coracana</name>
    <dbReference type="NCBI Taxonomy" id="191504"/>
    <lineage>
        <taxon>Eukaryota</taxon>
        <taxon>Viridiplantae</taxon>
        <taxon>Streptophyta</taxon>
        <taxon>Embryophyta</taxon>
        <taxon>Tracheophyta</taxon>
        <taxon>Spermatophyta</taxon>
        <taxon>Magnoliopsida</taxon>
        <taxon>Liliopsida</taxon>
        <taxon>Poales</taxon>
        <taxon>Poaceae</taxon>
        <taxon>PACMAD clade</taxon>
        <taxon>Chloridoideae</taxon>
        <taxon>Cynodonteae</taxon>
        <taxon>Eleusininae</taxon>
        <taxon>Eleusine</taxon>
    </lineage>
</organism>
<comment type="caution">
    <text evidence="5">The sequence shown here is derived from an EMBL/GenBank/DDBJ whole genome shotgun (WGS) entry which is preliminary data.</text>
</comment>
<name>A0AAV5CBC0_ELECO</name>
<feature type="short sequence motif" description="VHIID" evidence="3">
    <location>
        <begin position="246"/>
        <end position="250"/>
    </location>
</feature>
<gene>
    <name evidence="5" type="primary">ga12095</name>
    <name evidence="5" type="ORF">PR202_ga12095</name>
</gene>
<reference evidence="5" key="2">
    <citation type="submission" date="2021-12" db="EMBL/GenBank/DDBJ databases">
        <title>Resequencing data analysis of finger millet.</title>
        <authorList>
            <person name="Hatakeyama M."/>
            <person name="Aluri S."/>
            <person name="Balachadran M.T."/>
            <person name="Sivarajan S.R."/>
            <person name="Poveda L."/>
            <person name="Shimizu-Inatsugi R."/>
            <person name="Schlapbach R."/>
            <person name="Sreeman S.M."/>
            <person name="Shimizu K.K."/>
        </authorList>
    </citation>
    <scope>NUCLEOTIDE SEQUENCE</scope>
</reference>
<reference evidence="5" key="1">
    <citation type="journal article" date="2018" name="DNA Res.">
        <title>Multiple hybrid de novo genome assembly of finger millet, an orphan allotetraploid crop.</title>
        <authorList>
            <person name="Hatakeyama M."/>
            <person name="Aluri S."/>
            <person name="Balachadran M.T."/>
            <person name="Sivarajan S.R."/>
            <person name="Patrignani A."/>
            <person name="Gruter S."/>
            <person name="Poveda L."/>
            <person name="Shimizu-Inatsugi R."/>
            <person name="Baeten J."/>
            <person name="Francoijs K.J."/>
            <person name="Nataraja K.N."/>
            <person name="Reddy Y.A.N."/>
            <person name="Phadnis S."/>
            <person name="Ravikumar R.L."/>
            <person name="Schlapbach R."/>
            <person name="Sreeman S.M."/>
            <person name="Shimizu K.K."/>
        </authorList>
    </citation>
    <scope>NUCLEOTIDE SEQUENCE</scope>
</reference>
<evidence type="ECO:0000256" key="1">
    <source>
        <dbReference type="ARBA" id="ARBA00023015"/>
    </source>
</evidence>
<comment type="caution">
    <text evidence="3">Lacks conserved residue(s) required for the propagation of feature annotation.</text>
</comment>